<gene>
    <name evidence="1" type="ORF">FEQ00_06667</name>
</gene>
<accession>A0ABU2EEX7</accession>
<dbReference type="Proteomes" id="UP001248067">
    <property type="component" value="Unassembled WGS sequence"/>
</dbReference>
<protein>
    <submittedName>
        <fullName evidence="1">Uncharacterized protein</fullName>
    </submittedName>
</protein>
<reference evidence="1 2" key="1">
    <citation type="submission" date="2019-06" db="EMBL/GenBank/DDBJ databases">
        <title>Evolution of Burkholderia multivorans in the lungs of Cystic Fibrosis patients.</title>
        <authorList>
            <person name="Moreira L.M."/>
        </authorList>
    </citation>
    <scope>NUCLEOTIDE SEQUENCE [LARGE SCALE GENOMIC DNA]</scope>
    <source>
        <strain evidence="1 2">VC13239</strain>
    </source>
</reference>
<dbReference type="RefSeq" id="WP_175897229.1">
    <property type="nucleotide sequence ID" value="NZ_CADFDQ010000034.1"/>
</dbReference>
<keyword evidence="2" id="KW-1185">Reference proteome</keyword>
<comment type="caution">
    <text evidence="1">The sequence shown here is derived from an EMBL/GenBank/DDBJ whole genome shotgun (WGS) entry which is preliminary data.</text>
</comment>
<evidence type="ECO:0000313" key="1">
    <source>
        <dbReference type="EMBL" id="MDR8758204.1"/>
    </source>
</evidence>
<sequence length="79" mass="8419">MPADKLGRFMTGPEFLARANAAIVKAARELEMKGIQPVYADRGAGRIVGADASRKNGSCEGRCVTDILKREANPKEGGE</sequence>
<name>A0ABU2EEX7_9BURK</name>
<dbReference type="EMBL" id="VJSY01000088">
    <property type="protein sequence ID" value="MDR8758204.1"/>
    <property type="molecule type" value="Genomic_DNA"/>
</dbReference>
<evidence type="ECO:0000313" key="2">
    <source>
        <dbReference type="Proteomes" id="UP001248067"/>
    </source>
</evidence>
<organism evidence="1 2">
    <name type="scientific">Burkholderia pseudomultivorans</name>
    <dbReference type="NCBI Taxonomy" id="1207504"/>
    <lineage>
        <taxon>Bacteria</taxon>
        <taxon>Pseudomonadati</taxon>
        <taxon>Pseudomonadota</taxon>
        <taxon>Betaproteobacteria</taxon>
        <taxon>Burkholderiales</taxon>
        <taxon>Burkholderiaceae</taxon>
        <taxon>Burkholderia</taxon>
        <taxon>Burkholderia cepacia complex</taxon>
    </lineage>
</organism>
<proteinExistence type="predicted"/>